<name>A0A6L6YF73_9BURK</name>
<sequence length="115" mass="13111">MSQQFNLAVPRVNNNPFLPDGRIHRLSFFLTMLVLCFISSWFVDFSSVYNASAGTVNVKAIGWFPVIVLVLQLFACIKRCRDIQYSPWSVVLFIIPIVGFIYGLLLLFKGSKYPD</sequence>
<dbReference type="Proteomes" id="UP000472580">
    <property type="component" value="Unassembled WGS sequence"/>
</dbReference>
<accession>A0A6L6YF73</accession>
<dbReference type="RefSeq" id="WP_160334682.1">
    <property type="nucleotide sequence ID" value="NZ_CALPCV010000003.1"/>
</dbReference>
<dbReference type="EMBL" id="WSRP01000007">
    <property type="protein sequence ID" value="MVX56246.1"/>
    <property type="molecule type" value="Genomic_DNA"/>
</dbReference>
<evidence type="ECO:0000256" key="1">
    <source>
        <dbReference type="SAM" id="Phobius"/>
    </source>
</evidence>
<dbReference type="GO" id="GO:0016020">
    <property type="term" value="C:membrane"/>
    <property type="evidence" value="ECO:0007669"/>
    <property type="project" value="InterPro"/>
</dbReference>
<dbReference type="OrthoDB" id="9812349at2"/>
<gene>
    <name evidence="2" type="ORF">E5987_03375</name>
</gene>
<feature type="transmembrane region" description="Helical" evidence="1">
    <location>
        <begin position="60"/>
        <end position="77"/>
    </location>
</feature>
<evidence type="ECO:0000313" key="2">
    <source>
        <dbReference type="EMBL" id="MVX56246.1"/>
    </source>
</evidence>
<reference evidence="2 3" key="1">
    <citation type="submission" date="2019-12" db="EMBL/GenBank/DDBJ databases">
        <title>Microbes associate with the intestines of laboratory mice.</title>
        <authorList>
            <person name="Navarre W."/>
            <person name="Wong E."/>
        </authorList>
    </citation>
    <scope>NUCLEOTIDE SEQUENCE [LARGE SCALE GENOMIC DNA]</scope>
    <source>
        <strain evidence="2 3">NM82_D38</strain>
    </source>
</reference>
<dbReference type="InterPro" id="IPR008523">
    <property type="entry name" value="DUF805"/>
</dbReference>
<keyword evidence="3" id="KW-1185">Reference proteome</keyword>
<feature type="transmembrane region" description="Helical" evidence="1">
    <location>
        <begin position="89"/>
        <end position="108"/>
    </location>
</feature>
<dbReference type="Pfam" id="PF05656">
    <property type="entry name" value="DUF805"/>
    <property type="match status" value="1"/>
</dbReference>
<dbReference type="AlphaFoldDB" id="A0A6L6YF73"/>
<organism evidence="2 3">
    <name type="scientific">Parasutterella muris</name>
    <dbReference type="NCBI Taxonomy" id="2565572"/>
    <lineage>
        <taxon>Bacteria</taxon>
        <taxon>Pseudomonadati</taxon>
        <taxon>Pseudomonadota</taxon>
        <taxon>Betaproteobacteria</taxon>
        <taxon>Burkholderiales</taxon>
        <taxon>Sutterellaceae</taxon>
        <taxon>Parasutterella</taxon>
    </lineage>
</organism>
<proteinExistence type="predicted"/>
<keyword evidence="1" id="KW-0472">Membrane</keyword>
<keyword evidence="1" id="KW-0812">Transmembrane</keyword>
<protein>
    <submittedName>
        <fullName evidence="2">DUF805 domain-containing protein</fullName>
    </submittedName>
</protein>
<evidence type="ECO:0000313" key="3">
    <source>
        <dbReference type="Proteomes" id="UP000472580"/>
    </source>
</evidence>
<comment type="caution">
    <text evidence="2">The sequence shown here is derived from an EMBL/GenBank/DDBJ whole genome shotgun (WGS) entry which is preliminary data.</text>
</comment>
<keyword evidence="1" id="KW-1133">Transmembrane helix</keyword>
<feature type="transmembrane region" description="Helical" evidence="1">
    <location>
        <begin position="26"/>
        <end position="48"/>
    </location>
</feature>